<dbReference type="AlphaFoldDB" id="A0A1R2CGZ8"/>
<dbReference type="Proteomes" id="UP000187209">
    <property type="component" value="Unassembled WGS sequence"/>
</dbReference>
<reference evidence="2 3" key="1">
    <citation type="submission" date="2016-11" db="EMBL/GenBank/DDBJ databases">
        <title>The macronuclear genome of Stentor coeruleus: a giant cell with tiny introns.</title>
        <authorList>
            <person name="Slabodnick M."/>
            <person name="Ruby J.G."/>
            <person name="Reiff S.B."/>
            <person name="Swart E.C."/>
            <person name="Gosai S."/>
            <person name="Prabakaran S."/>
            <person name="Witkowska E."/>
            <person name="Larue G.E."/>
            <person name="Fisher S."/>
            <person name="Freeman R.M."/>
            <person name="Gunawardena J."/>
            <person name="Chu W."/>
            <person name="Stover N.A."/>
            <person name="Gregory B.D."/>
            <person name="Nowacki M."/>
            <person name="Derisi J."/>
            <person name="Roy S.W."/>
            <person name="Marshall W.F."/>
            <person name="Sood P."/>
        </authorList>
    </citation>
    <scope>NUCLEOTIDE SEQUENCE [LARGE SCALE GENOMIC DNA]</scope>
    <source>
        <strain evidence="2">WM001</strain>
    </source>
</reference>
<evidence type="ECO:0000313" key="3">
    <source>
        <dbReference type="Proteomes" id="UP000187209"/>
    </source>
</evidence>
<keyword evidence="3" id="KW-1185">Reference proteome</keyword>
<sequence length="349" mass="41006">MSSDEEFWNIVEAPLYLKEPKLYKCTDFFEIKAYCNISIRPGGKLEKLVNNVRLAKEEELKMQKILVRQRTIKEVNVNADEIRKRYADEVVEIIAESNKMKDDLIEMKKDLNKAHEDLIVQEQIIGLYRVGRSFKYFEKKDPQVVEDQSFSLKSQLRLMKEVCKVYLDKMENMNGKICKLTEEIDQTKSTYEQDIQKILKEKDDLEKDLNTKLNILSQEFSKYQNDVKLEMSVQEAIHKKQAHTILLLKEDIKKAQIVLQTPRLRQRTYERYSNLNPHQENLSLPRSTKNKSIILLPQVNEERDTSLPPTVKNNKSEKNVFTNTLVPLSNNSSKFLDKSLTRKQGKVFE</sequence>
<comment type="caution">
    <text evidence="2">The sequence shown here is derived from an EMBL/GenBank/DDBJ whole genome shotgun (WGS) entry which is preliminary data.</text>
</comment>
<organism evidence="2 3">
    <name type="scientific">Stentor coeruleus</name>
    <dbReference type="NCBI Taxonomy" id="5963"/>
    <lineage>
        <taxon>Eukaryota</taxon>
        <taxon>Sar</taxon>
        <taxon>Alveolata</taxon>
        <taxon>Ciliophora</taxon>
        <taxon>Postciliodesmatophora</taxon>
        <taxon>Heterotrichea</taxon>
        <taxon>Heterotrichida</taxon>
        <taxon>Stentoridae</taxon>
        <taxon>Stentor</taxon>
    </lineage>
</organism>
<keyword evidence="1" id="KW-0175">Coiled coil</keyword>
<gene>
    <name evidence="2" type="ORF">SteCoe_9822</name>
</gene>
<proteinExistence type="predicted"/>
<feature type="coiled-coil region" evidence="1">
    <location>
        <begin position="188"/>
        <end position="226"/>
    </location>
</feature>
<evidence type="ECO:0000313" key="2">
    <source>
        <dbReference type="EMBL" id="OMJ88240.1"/>
    </source>
</evidence>
<dbReference type="EMBL" id="MPUH01000155">
    <property type="protein sequence ID" value="OMJ88240.1"/>
    <property type="molecule type" value="Genomic_DNA"/>
</dbReference>
<accession>A0A1R2CGZ8</accession>
<evidence type="ECO:0000256" key="1">
    <source>
        <dbReference type="SAM" id="Coils"/>
    </source>
</evidence>
<name>A0A1R2CGZ8_9CILI</name>
<protein>
    <submittedName>
        <fullName evidence="2">Uncharacterized protein</fullName>
    </submittedName>
</protein>